<feature type="domain" description="ATPase dynein-related AAA" evidence="1">
    <location>
        <begin position="388"/>
        <end position="489"/>
    </location>
</feature>
<sequence length="765" mass="90015">MRVLKDKIKTLLGREEIKKQLNSSEFYFEKGRRVLKVFEQLSVTYEVKTNLINNKKNYTFLKDNENHPDYKEIVKLIFTIISYCDSNAYKKATYNEYEDKRTLTLAFVRMNNWAEQLISYKFEYDNDITKLPIGSVRNAIAYLKKPSENFTMLSENHRRQVTERLFNKEYAFENFAKYFSDFFKEFKITPENADNLTAILSNICYLMKEEWKESIIGLISPDSTGWQENAIKDTTNGEYIVLWNHKKPNGGEKTIELLKQEIYEKDFFRIFYTSDKKPKFIAEIIDIATSQQELDDSKWSEKYPNIKWYSSEFVNYNDDTKNASWIYLARKIYAVNPDDYSDFKYFNGYGYPSVGCQAPIISFKTKKEKEKEIKMENTLKLLKYKKQIILQGPPGTGKTREAKELAKALLKLKKEEDLKNNDQFQIIQFHPSYSYEDFVRGIVAKPNSNGDGITYEAENKILVKIAERAWKNYKASSFGIDESDSISKDIWIDDKFNDFKSEIEKDVEEKEIPLSGNITIFKVDYDSFRYGKDWQTPSRINFTDFKNIIKAVLNGTYSISSQQIPKEISLHAHYRYTYYNALLKNFFDKYKYEEPVTKQDLKNFVLIIDEINRANLSSVLGELIYALEYRGEAVDSMYAVDRSNKITLPPNLYIIGTMNTADRSVGHIDYAVRRRFAFIDVLPRDLWSELKKNFNSEKFNAVADLFDKHLSQEFRKEEVQLGHSYFITENTDIQTRLQYEIKPILREYIKDGVLKESASDEIEKL</sequence>
<feature type="domain" description="ATPase dynein-related AAA" evidence="1">
    <location>
        <begin position="594"/>
        <end position="676"/>
    </location>
</feature>
<dbReference type="Gene3D" id="3.40.50.300">
    <property type="entry name" value="P-loop containing nucleotide triphosphate hydrolases"/>
    <property type="match status" value="2"/>
</dbReference>
<organism evidence="2 3">
    <name type="scientific">Bergeyella zoohelcum</name>
    <dbReference type="NCBI Taxonomy" id="1015"/>
    <lineage>
        <taxon>Bacteria</taxon>
        <taxon>Pseudomonadati</taxon>
        <taxon>Bacteroidota</taxon>
        <taxon>Flavobacteriia</taxon>
        <taxon>Flavobacteriales</taxon>
        <taxon>Weeksellaceae</taxon>
        <taxon>Bergeyella</taxon>
    </lineage>
</organism>
<dbReference type="Pfam" id="PF07728">
    <property type="entry name" value="AAA_5"/>
    <property type="match status" value="2"/>
</dbReference>
<dbReference type="InterPro" id="IPR027417">
    <property type="entry name" value="P-loop_NTPase"/>
</dbReference>
<dbReference type="PANTHER" id="PTHR37291">
    <property type="entry name" value="5-METHYLCYTOSINE-SPECIFIC RESTRICTION ENZYME B"/>
    <property type="match status" value="1"/>
</dbReference>
<dbReference type="InterPro" id="IPR011704">
    <property type="entry name" value="ATPase_dyneun-rel_AAA"/>
</dbReference>
<dbReference type="RefSeq" id="WP_002665029.1">
    <property type="nucleotide sequence ID" value="NZ_UFTJ01000003.1"/>
</dbReference>
<keyword evidence="2" id="KW-0378">Hydrolase</keyword>
<evidence type="ECO:0000313" key="2">
    <source>
        <dbReference type="EMBL" id="SUV52494.1"/>
    </source>
</evidence>
<dbReference type="EC" id="3.1.21.-" evidence="2"/>
<gene>
    <name evidence="2" type="primary">mcrB</name>
    <name evidence="2" type="ORF">NCTC11661_01633</name>
</gene>
<dbReference type="Proteomes" id="UP000255515">
    <property type="component" value="Unassembled WGS sequence"/>
</dbReference>
<dbReference type="InterPro" id="IPR052934">
    <property type="entry name" value="Methyl-DNA_Rec/Restrict_Enz"/>
</dbReference>
<protein>
    <submittedName>
        <fullName evidence="2">5-methylcytosine-specific restriction enzyme B</fullName>
        <ecNumber evidence="2">3.1.21.-</ecNumber>
    </submittedName>
</protein>
<dbReference type="GO" id="GO:0016887">
    <property type="term" value="F:ATP hydrolysis activity"/>
    <property type="evidence" value="ECO:0007669"/>
    <property type="project" value="InterPro"/>
</dbReference>
<proteinExistence type="predicted"/>
<dbReference type="PANTHER" id="PTHR37291:SF1">
    <property type="entry name" value="TYPE IV METHYL-DIRECTED RESTRICTION ENZYME ECOKMCRB SUBUNIT"/>
    <property type="match status" value="1"/>
</dbReference>
<evidence type="ECO:0000259" key="1">
    <source>
        <dbReference type="Pfam" id="PF07728"/>
    </source>
</evidence>
<dbReference type="GO" id="GO:0005524">
    <property type="term" value="F:ATP binding"/>
    <property type="evidence" value="ECO:0007669"/>
    <property type="project" value="InterPro"/>
</dbReference>
<dbReference type="EMBL" id="UFTJ01000003">
    <property type="protein sequence ID" value="SUV52494.1"/>
    <property type="molecule type" value="Genomic_DNA"/>
</dbReference>
<dbReference type="AlphaFoldDB" id="A0A380ZU54"/>
<reference evidence="2 3" key="1">
    <citation type="submission" date="2018-06" db="EMBL/GenBank/DDBJ databases">
        <authorList>
            <consortium name="Pathogen Informatics"/>
            <person name="Doyle S."/>
        </authorList>
    </citation>
    <scope>NUCLEOTIDE SEQUENCE [LARGE SCALE GENOMIC DNA]</scope>
    <source>
        <strain evidence="2 3">NCTC11661</strain>
    </source>
</reference>
<evidence type="ECO:0000313" key="3">
    <source>
        <dbReference type="Proteomes" id="UP000255515"/>
    </source>
</evidence>
<dbReference type="SUPFAM" id="SSF52540">
    <property type="entry name" value="P-loop containing nucleoside triphosphate hydrolases"/>
    <property type="match status" value="1"/>
</dbReference>
<accession>A0A380ZU54</accession>
<name>A0A380ZU54_9FLAO</name>